<accession>A0A074RU04</accession>
<name>A0A074RU04_9AGAM</name>
<comment type="caution">
    <text evidence="2">The sequence shown here is derived from an EMBL/GenBank/DDBJ whole genome shotgun (WGS) entry which is preliminary data.</text>
</comment>
<dbReference type="EMBL" id="AZST01000460">
    <property type="protein sequence ID" value="KEP48760.1"/>
    <property type="molecule type" value="Genomic_DNA"/>
</dbReference>
<feature type="transmembrane region" description="Helical" evidence="1">
    <location>
        <begin position="221"/>
        <end position="242"/>
    </location>
</feature>
<feature type="transmembrane region" description="Helical" evidence="1">
    <location>
        <begin position="113"/>
        <end position="136"/>
    </location>
</feature>
<feature type="transmembrane region" description="Helical" evidence="1">
    <location>
        <begin position="148"/>
        <end position="173"/>
    </location>
</feature>
<proteinExistence type="predicted"/>
<gene>
    <name evidence="2" type="ORF">V565_116350</name>
</gene>
<evidence type="ECO:0000313" key="3">
    <source>
        <dbReference type="Proteomes" id="UP000027456"/>
    </source>
</evidence>
<keyword evidence="3" id="KW-1185">Reference proteome</keyword>
<organism evidence="2 3">
    <name type="scientific">Rhizoctonia solani 123E</name>
    <dbReference type="NCBI Taxonomy" id="1423351"/>
    <lineage>
        <taxon>Eukaryota</taxon>
        <taxon>Fungi</taxon>
        <taxon>Dikarya</taxon>
        <taxon>Basidiomycota</taxon>
        <taxon>Agaricomycotina</taxon>
        <taxon>Agaricomycetes</taxon>
        <taxon>Cantharellales</taxon>
        <taxon>Ceratobasidiaceae</taxon>
        <taxon>Rhizoctonia</taxon>
    </lineage>
</organism>
<dbReference type="OrthoDB" id="3206554at2759"/>
<protein>
    <submittedName>
        <fullName evidence="2">Putative transmembrane protein</fullName>
    </submittedName>
</protein>
<dbReference type="AlphaFoldDB" id="A0A074RU04"/>
<evidence type="ECO:0000256" key="1">
    <source>
        <dbReference type="SAM" id="Phobius"/>
    </source>
</evidence>
<dbReference type="HOGENOM" id="CLU_829362_0_0_1"/>
<keyword evidence="1" id="KW-0472">Membrane</keyword>
<feature type="transmembrane region" description="Helical" evidence="1">
    <location>
        <begin position="12"/>
        <end position="36"/>
    </location>
</feature>
<keyword evidence="1" id="KW-1133">Transmembrane helix</keyword>
<keyword evidence="1 2" id="KW-0812">Transmembrane</keyword>
<reference evidence="2 3" key="1">
    <citation type="submission" date="2013-12" db="EMBL/GenBank/DDBJ databases">
        <authorList>
            <person name="Cubeta M."/>
            <person name="Pakala S."/>
            <person name="Fedorova N."/>
            <person name="Thomas E."/>
            <person name="Dean R."/>
            <person name="Jabaji S."/>
            <person name="Neate S."/>
            <person name="Toda T."/>
            <person name="Tavantzis S."/>
            <person name="Vilgalys R."/>
            <person name="Bharathan N."/>
            <person name="Pakala S."/>
            <person name="Losada L.S."/>
            <person name="Zafar N."/>
            <person name="Nierman W."/>
        </authorList>
    </citation>
    <scope>NUCLEOTIDE SEQUENCE [LARGE SCALE GENOMIC DNA]</scope>
    <source>
        <strain evidence="2 3">123E</strain>
    </source>
</reference>
<feature type="transmembrane region" description="Helical" evidence="1">
    <location>
        <begin position="82"/>
        <end position="101"/>
    </location>
</feature>
<feature type="transmembrane region" description="Helical" evidence="1">
    <location>
        <begin position="185"/>
        <end position="209"/>
    </location>
</feature>
<feature type="transmembrane region" description="Helical" evidence="1">
    <location>
        <begin position="43"/>
        <end position="62"/>
    </location>
</feature>
<evidence type="ECO:0000313" key="2">
    <source>
        <dbReference type="EMBL" id="KEP48760.1"/>
    </source>
</evidence>
<dbReference type="Proteomes" id="UP000027456">
    <property type="component" value="Unassembled WGS sequence"/>
</dbReference>
<sequence length="335" mass="37116">MAVASSGLTPRQLVILAVLEGITQGVLVPLLIDFLASKRSHHLWFKVYVIFVNVLSLTHTTLRVAEAFLALGPIPHLFPFELSSIIVASGVTAFTQAFFIYRCWRIFNRRTILIIPYLVGLTTTLVCGALIGLFSAGVIPNTLNEIKIAVTIWTFTAFALDLCMTLTTIIYLYRLRADYNNHDNVFLTAWHVIWASAAPPLVLMALLIFDVYILPETLLPSPLAAALTEKFLLLSLMIALMGQGYVQRQLERPRHVMPTGLMTSQGTLGLVSEPVFASRSDTYELQARSVLGTTRSGYDSDATRKESYIGDINRSRFSVAKPATESSRSVQIHLP</sequence>